<dbReference type="InterPro" id="IPR029058">
    <property type="entry name" value="AB_hydrolase_fold"/>
</dbReference>
<reference evidence="2 3" key="1">
    <citation type="submission" date="2018-06" db="EMBL/GenBank/DDBJ databases">
        <title>Genomic Encyclopedia of Type Strains, Phase III (KMG-III): the genomes of soil and plant-associated and newly described type strains.</title>
        <authorList>
            <person name="Whitman W."/>
        </authorList>
    </citation>
    <scope>NUCLEOTIDE SEQUENCE [LARGE SCALE GENOMIC DNA]</scope>
    <source>
        <strain evidence="2 3">CECT 7022</strain>
    </source>
</reference>
<dbReference type="SUPFAM" id="SSF53474">
    <property type="entry name" value="alpha/beta-Hydrolases"/>
    <property type="match status" value="1"/>
</dbReference>
<organism evidence="2 3">
    <name type="scientific">Paenibacillus barcinonensis</name>
    <dbReference type="NCBI Taxonomy" id="198119"/>
    <lineage>
        <taxon>Bacteria</taxon>
        <taxon>Bacillati</taxon>
        <taxon>Bacillota</taxon>
        <taxon>Bacilli</taxon>
        <taxon>Bacillales</taxon>
        <taxon>Paenibacillaceae</taxon>
        <taxon>Paenibacillus</taxon>
    </lineage>
</organism>
<feature type="domain" description="Serine aminopeptidase S33" evidence="1">
    <location>
        <begin position="67"/>
        <end position="284"/>
    </location>
</feature>
<proteinExistence type="predicted"/>
<dbReference type="Proteomes" id="UP000247790">
    <property type="component" value="Unassembled WGS sequence"/>
</dbReference>
<dbReference type="Pfam" id="PF12146">
    <property type="entry name" value="Hydrolase_4"/>
    <property type="match status" value="1"/>
</dbReference>
<name>A0A2V4V6E2_PAEBA</name>
<protein>
    <recommendedName>
        <fullName evidence="1">Serine aminopeptidase S33 domain-containing protein</fullName>
    </recommendedName>
</protein>
<dbReference type="AlphaFoldDB" id="A0A2V4V6E2"/>
<dbReference type="EMBL" id="QJSW01000010">
    <property type="protein sequence ID" value="PYE48037.1"/>
    <property type="molecule type" value="Genomic_DNA"/>
</dbReference>
<evidence type="ECO:0000313" key="2">
    <source>
        <dbReference type="EMBL" id="PYE48037.1"/>
    </source>
</evidence>
<comment type="caution">
    <text evidence="2">The sequence shown here is derived from an EMBL/GenBank/DDBJ whole genome shotgun (WGS) entry which is preliminary data.</text>
</comment>
<dbReference type="PANTHER" id="PTHR43265">
    <property type="entry name" value="ESTERASE ESTD"/>
    <property type="match status" value="1"/>
</dbReference>
<dbReference type="RefSeq" id="WP_244213875.1">
    <property type="nucleotide sequence ID" value="NZ_CP054614.1"/>
</dbReference>
<dbReference type="Gene3D" id="3.40.50.1820">
    <property type="entry name" value="alpha/beta hydrolase"/>
    <property type="match status" value="1"/>
</dbReference>
<dbReference type="InterPro" id="IPR053145">
    <property type="entry name" value="AB_hydrolase_Est10"/>
</dbReference>
<gene>
    <name evidence="2" type="ORF">DFQ00_11099</name>
</gene>
<dbReference type="InterPro" id="IPR022742">
    <property type="entry name" value="Hydrolase_4"/>
</dbReference>
<evidence type="ECO:0000313" key="3">
    <source>
        <dbReference type="Proteomes" id="UP000247790"/>
    </source>
</evidence>
<dbReference type="PANTHER" id="PTHR43265:SF1">
    <property type="entry name" value="ESTERASE ESTD"/>
    <property type="match status" value="1"/>
</dbReference>
<sequence length="345" mass="38995">MKPSKLKRKKIWIALLIIAVLFAGTGAYIVAEQDYNMVEQSVEIQTPQGKLTGILALPKEVSEKEKLGLVLFIHGDGPIDATHSEGYRPLWERLASIGYASLSLDKRGIGGSEGNWLNQSIDDRVVEAEQAIAWAKQQSVIDGTRIGVWGASQAGWVIPKLAGKDHLAFSILVSPAINWLKQGEYNTRSQMAKDGHTSQEIEVQVEYENQIKELLKHDGSYEEYMKLVRNGEEPMSRERWSFVSKNFNSDATESLRNFKSPVLLLLGEDDVNVDIQDTERTYRKEIQPSYWLHVKTLQHTEHSMLPTSIAGSEWKMGLRFLFAPRSITTDGYMDEIEDFLTKRAP</sequence>
<accession>A0A2V4V6E2</accession>
<evidence type="ECO:0000259" key="1">
    <source>
        <dbReference type="Pfam" id="PF12146"/>
    </source>
</evidence>
<dbReference type="GO" id="GO:0052689">
    <property type="term" value="F:carboxylic ester hydrolase activity"/>
    <property type="evidence" value="ECO:0007669"/>
    <property type="project" value="TreeGrafter"/>
</dbReference>